<sequence length="90" mass="10281">MYAYAITETHNEKLDKYLFIVDSEKNAINSYTVIVKITSSKIYATCSCNGFAIKGHCKHINLVLKKIKEYRSLTPLKSKRNISTFVDSKT</sequence>
<keyword evidence="1" id="KW-0863">Zinc-finger</keyword>
<dbReference type="OrthoDB" id="38106at2157"/>
<name>A0A2U9IK57_9CREN</name>
<evidence type="ECO:0000256" key="1">
    <source>
        <dbReference type="PROSITE-ProRule" id="PRU00325"/>
    </source>
</evidence>
<dbReference type="KEGG" id="asul:DFR86_01525"/>
<reference evidence="3 4" key="1">
    <citation type="submission" date="2018-05" db="EMBL/GenBank/DDBJ databases">
        <title>Complete Genome Sequences of Extremely Thermoacidophilic, Metal-Mobilizing Type-Strain Members of the Archaeal Family Sulfolobaceae: Acidianus brierleyi DSM-1651T, Acidianus sulfidivorans DSM-18786T, Metallosphaera hakonensis DSM-7519T, and Metallosphaera prunae DSM-10039T.</title>
        <authorList>
            <person name="Counts J.A."/>
            <person name="Kelly R.M."/>
        </authorList>
    </citation>
    <scope>NUCLEOTIDE SEQUENCE [LARGE SCALE GENOMIC DNA]</scope>
    <source>
        <strain evidence="3 4">JP7</strain>
    </source>
</reference>
<keyword evidence="4" id="KW-1185">Reference proteome</keyword>
<dbReference type="PROSITE" id="PS50966">
    <property type="entry name" value="ZF_SWIM"/>
    <property type="match status" value="1"/>
</dbReference>
<feature type="domain" description="SWIM-type" evidence="2">
    <location>
        <begin position="31"/>
        <end position="68"/>
    </location>
</feature>
<protein>
    <recommendedName>
        <fullName evidence="2">SWIM-type domain-containing protein</fullName>
    </recommendedName>
</protein>
<dbReference type="GO" id="GO:0008270">
    <property type="term" value="F:zinc ion binding"/>
    <property type="evidence" value="ECO:0007669"/>
    <property type="project" value="UniProtKB-KW"/>
</dbReference>
<evidence type="ECO:0000313" key="3">
    <source>
        <dbReference type="EMBL" id="AWR96356.1"/>
    </source>
</evidence>
<dbReference type="GeneID" id="36836608"/>
<dbReference type="AlphaFoldDB" id="A0A2U9IK57"/>
<accession>A0A2U9IK57</accession>
<dbReference type="RefSeq" id="WP_110379246.1">
    <property type="nucleotide sequence ID" value="NZ_CP029288.2"/>
</dbReference>
<evidence type="ECO:0000313" key="4">
    <source>
        <dbReference type="Proteomes" id="UP000248410"/>
    </source>
</evidence>
<dbReference type="EMBL" id="CP029288">
    <property type="protein sequence ID" value="AWR96356.1"/>
    <property type="molecule type" value="Genomic_DNA"/>
</dbReference>
<keyword evidence="1" id="KW-0862">Zinc</keyword>
<keyword evidence="1" id="KW-0479">Metal-binding</keyword>
<dbReference type="Proteomes" id="UP000248410">
    <property type="component" value="Chromosome"/>
</dbReference>
<proteinExistence type="predicted"/>
<gene>
    <name evidence="3" type="ORF">DFR86_01525</name>
</gene>
<dbReference type="InterPro" id="IPR007527">
    <property type="entry name" value="Znf_SWIM"/>
</dbReference>
<organism evidence="3 4">
    <name type="scientific">Acidianus sulfidivorans JP7</name>
    <dbReference type="NCBI Taxonomy" id="619593"/>
    <lineage>
        <taxon>Archaea</taxon>
        <taxon>Thermoproteota</taxon>
        <taxon>Thermoprotei</taxon>
        <taxon>Sulfolobales</taxon>
        <taxon>Sulfolobaceae</taxon>
        <taxon>Acidianus</taxon>
    </lineage>
</organism>
<evidence type="ECO:0000259" key="2">
    <source>
        <dbReference type="PROSITE" id="PS50966"/>
    </source>
</evidence>